<sequence>MPEPSRSAPAPKKGSKKAISKAQKKDGKKRKRGRKESYSIYVYKSGPNEGKGMGVSSRLAEDAGGRGRFLRSRAHPAWHATSFLWTDDLQKHDYLLLNICSLPETMTPLNTSNSQNGSRKRLLGISYKQKTSQEKSRQCPFQS</sequence>
<dbReference type="AlphaFoldDB" id="A0A9L0K8M7"/>
<evidence type="ECO:0000313" key="2">
    <source>
        <dbReference type="Ensembl" id="ENSEASP00005058742.1"/>
    </source>
</evidence>
<dbReference type="SUPFAM" id="SSF47113">
    <property type="entry name" value="Histone-fold"/>
    <property type="match status" value="1"/>
</dbReference>
<dbReference type="GO" id="GO:0046982">
    <property type="term" value="F:protein heterodimerization activity"/>
    <property type="evidence" value="ECO:0007669"/>
    <property type="project" value="InterPro"/>
</dbReference>
<feature type="region of interest" description="Disordered" evidence="1">
    <location>
        <begin position="106"/>
        <end position="143"/>
    </location>
</feature>
<evidence type="ECO:0000256" key="1">
    <source>
        <dbReference type="SAM" id="MobiDB-lite"/>
    </source>
</evidence>
<name>A0A9L0K8M7_EQUAS</name>
<feature type="compositionally biased region" description="Low complexity" evidence="1">
    <location>
        <begin position="1"/>
        <end position="12"/>
    </location>
</feature>
<accession>A0A9L0K8M7</accession>
<feature type="region of interest" description="Disordered" evidence="1">
    <location>
        <begin position="1"/>
        <end position="59"/>
    </location>
</feature>
<evidence type="ECO:0008006" key="4">
    <source>
        <dbReference type="Google" id="ProtNLM"/>
    </source>
</evidence>
<feature type="compositionally biased region" description="Polar residues" evidence="1">
    <location>
        <begin position="107"/>
        <end position="117"/>
    </location>
</feature>
<reference evidence="2 3" key="1">
    <citation type="journal article" date="2020" name="Nat. Commun.">
        <title>Donkey genomes provide new insights into domestication and selection for coat color.</title>
        <authorList>
            <person name="Wang"/>
            <person name="C."/>
            <person name="Li"/>
            <person name="H."/>
            <person name="Guo"/>
            <person name="Y."/>
            <person name="Huang"/>
            <person name="J."/>
            <person name="Sun"/>
            <person name="Y."/>
            <person name="Min"/>
            <person name="J."/>
            <person name="Wang"/>
            <person name="J."/>
            <person name="Fang"/>
            <person name="X."/>
            <person name="Zhao"/>
            <person name="Z."/>
            <person name="Wang"/>
            <person name="S."/>
            <person name="Zhang"/>
            <person name="Y."/>
            <person name="Liu"/>
            <person name="Q."/>
            <person name="Jiang"/>
            <person name="Q."/>
            <person name="Wang"/>
            <person name="X."/>
            <person name="Guo"/>
            <person name="Y."/>
            <person name="Yang"/>
            <person name="C."/>
            <person name="Wang"/>
            <person name="Y."/>
            <person name="Tian"/>
            <person name="F."/>
            <person name="Zhuang"/>
            <person name="G."/>
            <person name="Fan"/>
            <person name="Y."/>
            <person name="Gao"/>
            <person name="Q."/>
            <person name="Li"/>
            <person name="Y."/>
            <person name="Ju"/>
            <person name="Z."/>
            <person name="Li"/>
            <person name="J."/>
            <person name="Li"/>
            <person name="R."/>
            <person name="Hou"/>
            <person name="M."/>
            <person name="Yang"/>
            <person name="G."/>
            <person name="Liu"/>
            <person name="G."/>
            <person name="Liu"/>
            <person name="W."/>
            <person name="Guo"/>
            <person name="J."/>
            <person name="Pan"/>
            <person name="S."/>
            <person name="Fan"/>
            <person name="G."/>
            <person name="Zhang"/>
            <person name="W."/>
            <person name="Zhang"/>
            <person name="R."/>
            <person name="Yu"/>
            <person name="J."/>
            <person name="Zhang"/>
            <person name="X."/>
            <person name="Yin"/>
            <person name="Q."/>
            <person name="Ji"/>
            <person name="C."/>
            <person name="Jin"/>
            <person name="Y."/>
            <person name="Yue"/>
            <person name="G."/>
            <person name="Liu"/>
            <person name="M."/>
            <person name="Xu"/>
            <person name="J."/>
            <person name="Liu"/>
            <person name="S."/>
            <person name="Jordana"/>
            <person name="J."/>
            <person name="Noce"/>
            <person name="A."/>
            <person name="Amills"/>
            <person name="M."/>
            <person name="Wu"/>
            <person name="D.D."/>
            <person name="Li"/>
            <person name="S."/>
            <person name="Zhou"/>
            <person name="X. and Zhong"/>
            <person name="J."/>
        </authorList>
    </citation>
    <scope>NUCLEOTIDE SEQUENCE [LARGE SCALE GENOMIC DNA]</scope>
</reference>
<evidence type="ECO:0000313" key="3">
    <source>
        <dbReference type="Proteomes" id="UP000694387"/>
    </source>
</evidence>
<reference evidence="2" key="3">
    <citation type="submission" date="2025-09" db="UniProtKB">
        <authorList>
            <consortium name="Ensembl"/>
        </authorList>
    </citation>
    <scope>IDENTIFICATION</scope>
</reference>
<proteinExistence type="predicted"/>
<dbReference type="Ensembl" id="ENSEAST00005076492.1">
    <property type="protein sequence ID" value="ENSEASP00005058742.1"/>
    <property type="gene ID" value="ENSEASG00005029469.1"/>
</dbReference>
<protein>
    <recommendedName>
        <fullName evidence="4">Histone H2B</fullName>
    </recommendedName>
</protein>
<organism evidence="2 3">
    <name type="scientific">Equus asinus</name>
    <name type="common">Donkey</name>
    <name type="synonym">Equus africanus asinus</name>
    <dbReference type="NCBI Taxonomy" id="9793"/>
    <lineage>
        <taxon>Eukaryota</taxon>
        <taxon>Metazoa</taxon>
        <taxon>Chordata</taxon>
        <taxon>Craniata</taxon>
        <taxon>Vertebrata</taxon>
        <taxon>Euteleostomi</taxon>
        <taxon>Mammalia</taxon>
        <taxon>Eutheria</taxon>
        <taxon>Laurasiatheria</taxon>
        <taxon>Perissodactyla</taxon>
        <taxon>Equidae</taxon>
        <taxon>Equus</taxon>
    </lineage>
</organism>
<keyword evidence="3" id="KW-1185">Reference proteome</keyword>
<dbReference type="InterPro" id="IPR009072">
    <property type="entry name" value="Histone-fold"/>
</dbReference>
<reference evidence="2" key="2">
    <citation type="submission" date="2025-08" db="UniProtKB">
        <authorList>
            <consortium name="Ensembl"/>
        </authorList>
    </citation>
    <scope>IDENTIFICATION</scope>
</reference>
<dbReference type="Proteomes" id="UP000694387">
    <property type="component" value="Chromosome 9"/>
</dbReference>
<dbReference type="Gene3D" id="1.10.20.10">
    <property type="entry name" value="Histone, subunit A"/>
    <property type="match status" value="1"/>
</dbReference>